<gene>
    <name evidence="2" type="ORF">ATK78_4129</name>
</gene>
<dbReference type="OrthoDB" id="1524522at2"/>
<sequence length="134" mass="15213">MRLIAFVCFIMLASTGLKAQSVDIIYSGKELKDIKRYVGKEALVVDSVYGGRAFENHTLLNLGGLHPNQLLTIFISKKDYKNFEGDVLKFYLNKNVEAKGILTDYNGNTQMMISDPKQLTIQKVNKKTLFVRFD</sequence>
<comment type="caution">
    <text evidence="2">The sequence shown here is derived from an EMBL/GenBank/DDBJ whole genome shotgun (WGS) entry which is preliminary data.</text>
</comment>
<evidence type="ECO:0000313" key="2">
    <source>
        <dbReference type="EMBL" id="TDQ07113.1"/>
    </source>
</evidence>
<dbReference type="RefSeq" id="WP_133577924.1">
    <property type="nucleotide sequence ID" value="NZ_SNYC01000007.1"/>
</dbReference>
<evidence type="ECO:0000256" key="1">
    <source>
        <dbReference type="SAM" id="SignalP"/>
    </source>
</evidence>
<reference evidence="2 3" key="1">
    <citation type="submission" date="2019-03" db="EMBL/GenBank/DDBJ databases">
        <title>Genomic Encyclopedia of Archaeal and Bacterial Type Strains, Phase II (KMG-II): from individual species to whole genera.</title>
        <authorList>
            <person name="Goeker M."/>
        </authorList>
    </citation>
    <scope>NUCLEOTIDE SEQUENCE [LARGE SCALE GENOMIC DNA]</scope>
    <source>
        <strain evidence="2 3">DSM 19035</strain>
    </source>
</reference>
<evidence type="ECO:0000313" key="3">
    <source>
        <dbReference type="Proteomes" id="UP000295620"/>
    </source>
</evidence>
<name>A0A4R6ST85_9SPHI</name>
<organism evidence="2 3">
    <name type="scientific">Pedobacter metabolipauper</name>
    <dbReference type="NCBI Taxonomy" id="425513"/>
    <lineage>
        <taxon>Bacteria</taxon>
        <taxon>Pseudomonadati</taxon>
        <taxon>Bacteroidota</taxon>
        <taxon>Sphingobacteriia</taxon>
        <taxon>Sphingobacteriales</taxon>
        <taxon>Sphingobacteriaceae</taxon>
        <taxon>Pedobacter</taxon>
    </lineage>
</organism>
<protein>
    <submittedName>
        <fullName evidence="2">Uncharacterized protein</fullName>
    </submittedName>
</protein>
<proteinExistence type="predicted"/>
<feature type="chain" id="PRO_5020628147" evidence="1">
    <location>
        <begin position="20"/>
        <end position="134"/>
    </location>
</feature>
<keyword evidence="3" id="KW-1185">Reference proteome</keyword>
<feature type="signal peptide" evidence="1">
    <location>
        <begin position="1"/>
        <end position="19"/>
    </location>
</feature>
<dbReference type="Proteomes" id="UP000295620">
    <property type="component" value="Unassembled WGS sequence"/>
</dbReference>
<accession>A0A4R6ST85</accession>
<dbReference type="EMBL" id="SNYC01000007">
    <property type="protein sequence ID" value="TDQ07113.1"/>
    <property type="molecule type" value="Genomic_DNA"/>
</dbReference>
<dbReference type="AlphaFoldDB" id="A0A4R6ST85"/>
<keyword evidence="1" id="KW-0732">Signal</keyword>